<evidence type="ECO:0000256" key="4">
    <source>
        <dbReference type="ARBA" id="ARBA00049417"/>
    </source>
</evidence>
<dbReference type="EC" id="3.6.1.41" evidence="5"/>
<dbReference type="PANTHER" id="PTHR40942">
    <property type="match status" value="1"/>
</dbReference>
<dbReference type="NCBIfam" id="TIGR00668">
    <property type="entry name" value="apaH"/>
    <property type="match status" value="1"/>
</dbReference>
<dbReference type="CDD" id="cd07422">
    <property type="entry name" value="MPP_ApaH"/>
    <property type="match status" value="1"/>
</dbReference>
<dbReference type="SUPFAM" id="SSF56300">
    <property type="entry name" value="Metallo-dependent phosphatases"/>
    <property type="match status" value="1"/>
</dbReference>
<accession>A0ABQ1I5P7</accession>
<name>A0ABQ1I5P7_9ALTE</name>
<dbReference type="Gene3D" id="3.60.21.10">
    <property type="match status" value="1"/>
</dbReference>
<organism evidence="7 8">
    <name type="scientific">Agarivorans gilvus</name>
    <dbReference type="NCBI Taxonomy" id="680279"/>
    <lineage>
        <taxon>Bacteria</taxon>
        <taxon>Pseudomonadati</taxon>
        <taxon>Pseudomonadota</taxon>
        <taxon>Gammaproteobacteria</taxon>
        <taxon>Alteromonadales</taxon>
        <taxon>Alteromonadaceae</taxon>
        <taxon>Agarivorans</taxon>
    </lineage>
</organism>
<evidence type="ECO:0000313" key="7">
    <source>
        <dbReference type="EMBL" id="GGB19474.1"/>
    </source>
</evidence>
<comment type="caution">
    <text evidence="7">The sequence shown here is derived from an EMBL/GenBank/DDBJ whole genome shotgun (WGS) entry which is preliminary data.</text>
</comment>
<dbReference type="Proteomes" id="UP000651977">
    <property type="component" value="Unassembled WGS sequence"/>
</dbReference>
<keyword evidence="3 5" id="KW-0378">Hydrolase</keyword>
<dbReference type="NCBIfam" id="NF001204">
    <property type="entry name" value="PRK00166.1"/>
    <property type="match status" value="1"/>
</dbReference>
<dbReference type="InterPro" id="IPR004617">
    <property type="entry name" value="ApaH"/>
</dbReference>
<sequence length="277" mass="31776">MASYFVGDVQGCLDELQALLEQCKFSRKKDQLWLAGDLVARGPKSLETLRFVKDLGDSAHIVLGNHDLHLLAVANGIHRAKRRDNLQALLDAPDRDELLDWLRQQPLIKKHPDFDVVMVHAGIYPKWKVSKALKLAKEVQAELAGDNYLQLLQNMYGNEPAHWTDELVGYDRLRCIINVFTRMRYCFPDASLDFDSKLPPNKNNNPNLKPWFEIPGKHLKQTHIIFGHWAALMGKSKHALVSGLDTGCVWGNYLSMLRWDDQRMYTQACFNKNMIKP</sequence>
<dbReference type="InterPro" id="IPR029052">
    <property type="entry name" value="Metallo-depent_PP-like"/>
</dbReference>
<gene>
    <name evidence="5 7" type="primary">apaH</name>
    <name evidence="7" type="ORF">GCM10007414_36110</name>
</gene>
<dbReference type="HAMAP" id="MF_00199">
    <property type="entry name" value="ApaH"/>
    <property type="match status" value="1"/>
</dbReference>
<comment type="catalytic activity">
    <reaction evidence="4 5">
        <text>P(1),P(4)-bis(5'-adenosyl) tetraphosphate + H2O = 2 ADP + 2 H(+)</text>
        <dbReference type="Rhea" id="RHEA:24252"/>
        <dbReference type="ChEBI" id="CHEBI:15377"/>
        <dbReference type="ChEBI" id="CHEBI:15378"/>
        <dbReference type="ChEBI" id="CHEBI:58141"/>
        <dbReference type="ChEBI" id="CHEBI:456216"/>
        <dbReference type="EC" id="3.6.1.41"/>
    </reaction>
</comment>
<dbReference type="PANTHER" id="PTHR40942:SF4">
    <property type="entry name" value="CYTOCHROME C5"/>
    <property type="match status" value="1"/>
</dbReference>
<comment type="function">
    <text evidence="1 5">Hydrolyzes diadenosine 5',5'''-P1,P4-tetraphosphate to yield ADP.</text>
</comment>
<evidence type="ECO:0000256" key="5">
    <source>
        <dbReference type="HAMAP-Rule" id="MF_00199"/>
    </source>
</evidence>
<evidence type="ECO:0000259" key="6">
    <source>
        <dbReference type="Pfam" id="PF00149"/>
    </source>
</evidence>
<protein>
    <recommendedName>
        <fullName evidence="5">Bis(5'-nucleosyl)-tetraphosphatase, symmetrical</fullName>
        <ecNumber evidence="5">3.6.1.41</ecNumber>
    </recommendedName>
    <alternativeName>
        <fullName evidence="5">Ap4A hydrolase</fullName>
    </alternativeName>
    <alternativeName>
        <fullName evidence="5">Diadenosine 5',5'''-P1,P4-tetraphosphate pyrophosphohydrolase</fullName>
    </alternativeName>
    <alternativeName>
        <fullName evidence="5">Diadenosine tetraphosphatase</fullName>
    </alternativeName>
</protein>
<dbReference type="InterPro" id="IPR004843">
    <property type="entry name" value="Calcineurin-like_PHP"/>
</dbReference>
<feature type="domain" description="Calcineurin-like phosphoesterase" evidence="6">
    <location>
        <begin position="4"/>
        <end position="181"/>
    </location>
</feature>
<evidence type="ECO:0000313" key="8">
    <source>
        <dbReference type="Proteomes" id="UP000651977"/>
    </source>
</evidence>
<comment type="similarity">
    <text evidence="2 5">Belongs to the Ap4A hydrolase family.</text>
</comment>
<dbReference type="PIRSF" id="PIRSF000903">
    <property type="entry name" value="B5n-ttraPtase_sm"/>
    <property type="match status" value="1"/>
</dbReference>
<dbReference type="EMBL" id="BMDY01000030">
    <property type="protein sequence ID" value="GGB19474.1"/>
    <property type="molecule type" value="Genomic_DNA"/>
</dbReference>
<keyword evidence="8" id="KW-1185">Reference proteome</keyword>
<dbReference type="RefSeq" id="WP_055734030.1">
    <property type="nucleotide sequence ID" value="NZ_BMDY01000030.1"/>
</dbReference>
<evidence type="ECO:0000256" key="2">
    <source>
        <dbReference type="ARBA" id="ARBA00005419"/>
    </source>
</evidence>
<proteinExistence type="inferred from homology"/>
<evidence type="ECO:0000256" key="3">
    <source>
        <dbReference type="ARBA" id="ARBA00022801"/>
    </source>
</evidence>
<evidence type="ECO:0000256" key="1">
    <source>
        <dbReference type="ARBA" id="ARBA00003413"/>
    </source>
</evidence>
<dbReference type="Pfam" id="PF00149">
    <property type="entry name" value="Metallophos"/>
    <property type="match status" value="1"/>
</dbReference>
<reference evidence="8" key="1">
    <citation type="journal article" date="2019" name="Int. J. Syst. Evol. Microbiol.">
        <title>The Global Catalogue of Microorganisms (GCM) 10K type strain sequencing project: providing services to taxonomists for standard genome sequencing and annotation.</title>
        <authorList>
            <consortium name="The Broad Institute Genomics Platform"/>
            <consortium name="The Broad Institute Genome Sequencing Center for Infectious Disease"/>
            <person name="Wu L."/>
            <person name="Ma J."/>
        </authorList>
    </citation>
    <scope>NUCLEOTIDE SEQUENCE [LARGE SCALE GENOMIC DNA]</scope>
    <source>
        <strain evidence="8">CGMCC 1.10131</strain>
    </source>
</reference>